<keyword evidence="3" id="KW-1185">Reference proteome</keyword>
<evidence type="ECO:0000313" key="3">
    <source>
        <dbReference type="Proteomes" id="UP000823388"/>
    </source>
</evidence>
<proteinExistence type="predicted"/>
<feature type="compositionally biased region" description="Low complexity" evidence="1">
    <location>
        <begin position="101"/>
        <end position="115"/>
    </location>
</feature>
<protein>
    <submittedName>
        <fullName evidence="2">Uncharacterized protein</fullName>
    </submittedName>
</protein>
<dbReference type="Proteomes" id="UP000823388">
    <property type="component" value="Chromosome 3K"/>
</dbReference>
<dbReference type="AlphaFoldDB" id="A0A8T0UTF7"/>
<dbReference type="EMBL" id="CM029041">
    <property type="protein sequence ID" value="KAG2624073.1"/>
    <property type="molecule type" value="Genomic_DNA"/>
</dbReference>
<accession>A0A8T0UTF7</accession>
<feature type="region of interest" description="Disordered" evidence="1">
    <location>
        <begin position="101"/>
        <end position="137"/>
    </location>
</feature>
<feature type="compositionally biased region" description="Basic residues" evidence="1">
    <location>
        <begin position="128"/>
        <end position="137"/>
    </location>
</feature>
<comment type="caution">
    <text evidence="2">The sequence shown here is derived from an EMBL/GenBank/DDBJ whole genome shotgun (WGS) entry which is preliminary data.</text>
</comment>
<reference evidence="2" key="1">
    <citation type="submission" date="2020-05" db="EMBL/GenBank/DDBJ databases">
        <title>WGS assembly of Panicum virgatum.</title>
        <authorList>
            <person name="Lovell J.T."/>
            <person name="Jenkins J."/>
            <person name="Shu S."/>
            <person name="Juenger T.E."/>
            <person name="Schmutz J."/>
        </authorList>
    </citation>
    <scope>NUCLEOTIDE SEQUENCE</scope>
    <source>
        <strain evidence="2">AP13</strain>
    </source>
</reference>
<sequence>MLLPVESAETNTQARPADSATHESPPPAARACAARHSTTAAPSAARRRSSRTGVANPGAARRTTVPSLHTNSTPPHSSTTCSAGSPAVAAAATPVVAATAAPAVARAASSPATVTGAQADRAQARSPSGRRRRRTGRCWRTARAHGRMAAEEDDGSDMWAPHVRSLSAPNQVNTLVV</sequence>
<gene>
    <name evidence="2" type="ORF">PVAP13_3KG098627</name>
</gene>
<organism evidence="2 3">
    <name type="scientific">Panicum virgatum</name>
    <name type="common">Blackwell switchgrass</name>
    <dbReference type="NCBI Taxonomy" id="38727"/>
    <lineage>
        <taxon>Eukaryota</taxon>
        <taxon>Viridiplantae</taxon>
        <taxon>Streptophyta</taxon>
        <taxon>Embryophyta</taxon>
        <taxon>Tracheophyta</taxon>
        <taxon>Spermatophyta</taxon>
        <taxon>Magnoliopsida</taxon>
        <taxon>Liliopsida</taxon>
        <taxon>Poales</taxon>
        <taxon>Poaceae</taxon>
        <taxon>PACMAD clade</taxon>
        <taxon>Panicoideae</taxon>
        <taxon>Panicodae</taxon>
        <taxon>Paniceae</taxon>
        <taxon>Panicinae</taxon>
        <taxon>Panicum</taxon>
        <taxon>Panicum sect. Hiantes</taxon>
    </lineage>
</organism>
<evidence type="ECO:0000313" key="2">
    <source>
        <dbReference type="EMBL" id="KAG2624073.1"/>
    </source>
</evidence>
<name>A0A8T0UTF7_PANVG</name>
<evidence type="ECO:0000256" key="1">
    <source>
        <dbReference type="SAM" id="MobiDB-lite"/>
    </source>
</evidence>
<feature type="compositionally biased region" description="Low complexity" evidence="1">
    <location>
        <begin position="66"/>
        <end position="89"/>
    </location>
</feature>
<feature type="region of interest" description="Disordered" evidence="1">
    <location>
        <begin position="1"/>
        <end position="89"/>
    </location>
</feature>
<feature type="compositionally biased region" description="Low complexity" evidence="1">
    <location>
        <begin position="29"/>
        <end position="44"/>
    </location>
</feature>